<dbReference type="InterPro" id="IPR036680">
    <property type="entry name" value="SPOR-like_sf"/>
</dbReference>
<evidence type="ECO:0000256" key="3">
    <source>
        <dbReference type="ARBA" id="ARBA00023316"/>
    </source>
</evidence>
<feature type="region of interest" description="Disordered" evidence="6">
    <location>
        <begin position="28"/>
        <end position="64"/>
    </location>
</feature>
<keyword evidence="4" id="KW-1003">Cell membrane</keyword>
<comment type="function">
    <text evidence="4">Lytic transglycosylase with a strong preference for naked glycan strands that lack stem peptides.</text>
</comment>
<protein>
    <recommendedName>
        <fullName evidence="4">Endolytic peptidoglycan transglycosylase RlpA</fullName>
        <ecNumber evidence="4">4.2.2.-</ecNumber>
    </recommendedName>
</protein>
<evidence type="ECO:0000256" key="1">
    <source>
        <dbReference type="ARBA" id="ARBA00022729"/>
    </source>
</evidence>
<dbReference type="PROSITE" id="PS51724">
    <property type="entry name" value="SPOR"/>
    <property type="match status" value="1"/>
</dbReference>
<dbReference type="PANTHER" id="PTHR34183">
    <property type="entry name" value="ENDOLYTIC PEPTIDOGLYCAN TRANSGLYCOSYLASE RLPA"/>
    <property type="match status" value="1"/>
</dbReference>
<evidence type="ECO:0000256" key="5">
    <source>
        <dbReference type="RuleBase" id="RU003495"/>
    </source>
</evidence>
<dbReference type="SUPFAM" id="SSF110997">
    <property type="entry name" value="Sporulation related repeat"/>
    <property type="match status" value="1"/>
</dbReference>
<dbReference type="PROSITE" id="PS51257">
    <property type="entry name" value="PROKAR_LIPOPROTEIN"/>
    <property type="match status" value="1"/>
</dbReference>
<dbReference type="Pfam" id="PF05036">
    <property type="entry name" value="SPOR"/>
    <property type="match status" value="1"/>
</dbReference>
<evidence type="ECO:0000313" key="10">
    <source>
        <dbReference type="Proteomes" id="UP001336250"/>
    </source>
</evidence>
<dbReference type="CDD" id="cd22268">
    <property type="entry name" value="DPBB_RlpA-like"/>
    <property type="match status" value="1"/>
</dbReference>
<dbReference type="GO" id="GO:0042834">
    <property type="term" value="F:peptidoglycan binding"/>
    <property type="evidence" value="ECO:0007669"/>
    <property type="project" value="InterPro"/>
</dbReference>
<dbReference type="Gene3D" id="2.40.40.10">
    <property type="entry name" value="RlpA-like domain"/>
    <property type="match status" value="1"/>
</dbReference>
<name>A0AAW9QJW2_9BURK</name>
<dbReference type="PANTHER" id="PTHR34183:SF1">
    <property type="entry name" value="ENDOLYTIC PEPTIDOGLYCAN TRANSGLYCOSYLASE RLPA"/>
    <property type="match status" value="1"/>
</dbReference>
<dbReference type="GO" id="GO:0071555">
    <property type="term" value="P:cell wall organization"/>
    <property type="evidence" value="ECO:0007669"/>
    <property type="project" value="UniProtKB-KW"/>
</dbReference>
<evidence type="ECO:0000256" key="7">
    <source>
        <dbReference type="SAM" id="SignalP"/>
    </source>
</evidence>
<dbReference type="Proteomes" id="UP001336250">
    <property type="component" value="Unassembled WGS sequence"/>
</dbReference>
<keyword evidence="10" id="KW-1185">Reference proteome</keyword>
<dbReference type="NCBIfam" id="TIGR00413">
    <property type="entry name" value="rlpA"/>
    <property type="match status" value="1"/>
</dbReference>
<dbReference type="AlphaFoldDB" id="A0AAW9QJW2"/>
<dbReference type="InterPro" id="IPR012997">
    <property type="entry name" value="RplA"/>
</dbReference>
<gene>
    <name evidence="4" type="primary">rlpA</name>
    <name evidence="9" type="ORF">V4F39_24625</name>
</gene>
<feature type="chain" id="PRO_5044027106" description="Endolytic peptidoglycan transglycosylase RlpA" evidence="7">
    <location>
        <begin position="25"/>
        <end position="328"/>
    </location>
</feature>
<dbReference type="GO" id="GO:0000270">
    <property type="term" value="P:peptidoglycan metabolic process"/>
    <property type="evidence" value="ECO:0007669"/>
    <property type="project" value="UniProtKB-UniRule"/>
</dbReference>
<keyword evidence="4" id="KW-0472">Membrane</keyword>
<dbReference type="Gene3D" id="3.30.70.1070">
    <property type="entry name" value="Sporulation related repeat"/>
    <property type="match status" value="1"/>
</dbReference>
<evidence type="ECO:0000256" key="2">
    <source>
        <dbReference type="ARBA" id="ARBA00023239"/>
    </source>
</evidence>
<proteinExistence type="inferred from homology"/>
<organism evidence="9 10">
    <name type="scientific">Aquincola agrisoli</name>
    <dbReference type="NCBI Taxonomy" id="3119538"/>
    <lineage>
        <taxon>Bacteria</taxon>
        <taxon>Pseudomonadati</taxon>
        <taxon>Pseudomonadota</taxon>
        <taxon>Betaproteobacteria</taxon>
        <taxon>Burkholderiales</taxon>
        <taxon>Sphaerotilaceae</taxon>
        <taxon>Aquincola</taxon>
    </lineage>
</organism>
<comment type="caution">
    <text evidence="9">The sequence shown here is derived from an EMBL/GenBank/DDBJ whole genome shotgun (WGS) entry which is preliminary data.</text>
</comment>
<keyword evidence="1 7" id="KW-0732">Signal</keyword>
<keyword evidence="4" id="KW-0564">Palmitate</keyword>
<sequence length="328" mass="35155">MNRLRPCAPCRLLGFTLAAALVMAGCASGPRPTQAPAADSPVADWPDKDGPEAQPPPGLLDVPDAEPRVEAIRTGGPNKPYEVFGRGYVPVSTDQPFTQRGLASWYGRKFHGRPTASGEIYNMYAMTAAHPTLPIPSYARVRNPANGKEVIVRVNDRGPFHGRRAIDLSYTAALKLGVLRGVAPVHIERLTHDEIRAGSWRRDADATDPVAAIGDAAPAPAQATVEPVSAAAVHGPTLAAAESARAAVPGAVGFWVQLGAFRAHEGAVDLQRRAALEMEALSPLLAIFKEGVLHRLQAGPYERREEANQVAQRLREALRLSPVIVQRR</sequence>
<comment type="subcellular location">
    <subcellularLocation>
        <location evidence="4">Cell membrane</location>
        <topology evidence="4">Lipid-anchor</topology>
    </subcellularLocation>
</comment>
<reference evidence="9 10" key="1">
    <citation type="submission" date="2024-02" db="EMBL/GenBank/DDBJ databases">
        <title>Genome sequence of Aquincola sp. MAHUQ-54.</title>
        <authorList>
            <person name="Huq M.A."/>
        </authorList>
    </citation>
    <scope>NUCLEOTIDE SEQUENCE [LARGE SCALE GENOMIC DNA]</scope>
    <source>
        <strain evidence="9 10">MAHUQ-54</strain>
    </source>
</reference>
<evidence type="ECO:0000256" key="6">
    <source>
        <dbReference type="SAM" id="MobiDB-lite"/>
    </source>
</evidence>
<feature type="domain" description="SPOR" evidence="8">
    <location>
        <begin position="248"/>
        <end position="327"/>
    </location>
</feature>
<keyword evidence="3 4" id="KW-0961">Cell wall biogenesis/degradation</keyword>
<dbReference type="RefSeq" id="WP_332292804.1">
    <property type="nucleotide sequence ID" value="NZ_JAZIBG010000054.1"/>
</dbReference>
<dbReference type="GO" id="GO:0008932">
    <property type="term" value="F:lytic endotransglycosylase activity"/>
    <property type="evidence" value="ECO:0007669"/>
    <property type="project" value="UniProtKB-UniRule"/>
</dbReference>
<dbReference type="GO" id="GO:0005886">
    <property type="term" value="C:plasma membrane"/>
    <property type="evidence" value="ECO:0007669"/>
    <property type="project" value="UniProtKB-SubCell"/>
</dbReference>
<evidence type="ECO:0000259" key="8">
    <source>
        <dbReference type="PROSITE" id="PS51724"/>
    </source>
</evidence>
<dbReference type="Pfam" id="PF03330">
    <property type="entry name" value="DPBB_1"/>
    <property type="match status" value="1"/>
</dbReference>
<evidence type="ECO:0000256" key="4">
    <source>
        <dbReference type="HAMAP-Rule" id="MF_02071"/>
    </source>
</evidence>
<keyword evidence="2 4" id="KW-0456">Lyase</keyword>
<evidence type="ECO:0000313" key="9">
    <source>
        <dbReference type="EMBL" id="MEF7617122.1"/>
    </source>
</evidence>
<keyword evidence="4" id="KW-0449">Lipoprotein</keyword>
<dbReference type="HAMAP" id="MF_02071">
    <property type="entry name" value="RlpA"/>
    <property type="match status" value="1"/>
</dbReference>
<dbReference type="EC" id="4.2.2.-" evidence="4"/>
<dbReference type="SUPFAM" id="SSF50685">
    <property type="entry name" value="Barwin-like endoglucanases"/>
    <property type="match status" value="1"/>
</dbReference>
<dbReference type="InterPro" id="IPR007730">
    <property type="entry name" value="SPOR-like_dom"/>
</dbReference>
<dbReference type="EMBL" id="JAZIBG010000054">
    <property type="protein sequence ID" value="MEF7617122.1"/>
    <property type="molecule type" value="Genomic_DNA"/>
</dbReference>
<dbReference type="InterPro" id="IPR034718">
    <property type="entry name" value="RlpA"/>
</dbReference>
<feature type="signal peptide" evidence="7">
    <location>
        <begin position="1"/>
        <end position="24"/>
    </location>
</feature>
<dbReference type="InterPro" id="IPR036908">
    <property type="entry name" value="RlpA-like_sf"/>
</dbReference>
<dbReference type="InterPro" id="IPR009009">
    <property type="entry name" value="RlpA-like_DPBB"/>
</dbReference>
<accession>A0AAW9QJW2</accession>
<comment type="similarity">
    <text evidence="4 5">Belongs to the RlpA family.</text>
</comment>